<dbReference type="eggNOG" id="COG3609">
    <property type="taxonomic scope" value="Bacteria"/>
</dbReference>
<dbReference type="Gene3D" id="6.10.10.120">
    <property type="entry name" value="Antitoxin ParD1-like"/>
    <property type="match status" value="1"/>
</dbReference>
<name>T0HUG4_9SPHN</name>
<dbReference type="GO" id="GO:0006355">
    <property type="term" value="P:regulation of DNA-templated transcription"/>
    <property type="evidence" value="ECO:0007669"/>
    <property type="project" value="InterPro"/>
</dbReference>
<dbReference type="PANTHER" id="PTHR36582:SF2">
    <property type="entry name" value="ANTITOXIN PARD"/>
    <property type="match status" value="1"/>
</dbReference>
<organism evidence="3 4">
    <name type="scientific">Sphingobium baderi LL03</name>
    <dbReference type="NCBI Taxonomy" id="1114964"/>
    <lineage>
        <taxon>Bacteria</taxon>
        <taxon>Pseudomonadati</taxon>
        <taxon>Pseudomonadota</taxon>
        <taxon>Alphaproteobacteria</taxon>
        <taxon>Sphingomonadales</taxon>
        <taxon>Sphingomonadaceae</taxon>
        <taxon>Sphingobium</taxon>
    </lineage>
</organism>
<dbReference type="AlphaFoldDB" id="T0HUG4"/>
<comment type="similarity">
    <text evidence="1">Belongs to the ParD antitoxin family.</text>
</comment>
<dbReference type="PANTHER" id="PTHR36582">
    <property type="entry name" value="ANTITOXIN PARD"/>
    <property type="match status" value="1"/>
</dbReference>
<gene>
    <name evidence="3" type="ORF">L485_07140</name>
</gene>
<dbReference type="NCBIfam" id="TIGR02606">
    <property type="entry name" value="antidote_CC2985"/>
    <property type="match status" value="1"/>
</dbReference>
<dbReference type="InterPro" id="IPR022789">
    <property type="entry name" value="ParD"/>
</dbReference>
<evidence type="ECO:0000256" key="2">
    <source>
        <dbReference type="ARBA" id="ARBA00022649"/>
    </source>
</evidence>
<dbReference type="PATRIC" id="fig|1114964.3.peg.1388"/>
<accession>T0HUG4</accession>
<protein>
    <recommendedName>
        <fullName evidence="5">Addiction module antidote protein</fullName>
    </recommendedName>
</protein>
<proteinExistence type="inferred from homology"/>
<evidence type="ECO:0000313" key="4">
    <source>
        <dbReference type="Proteomes" id="UP000015524"/>
    </source>
</evidence>
<keyword evidence="4" id="KW-1185">Reference proteome</keyword>
<dbReference type="InterPro" id="IPR010985">
    <property type="entry name" value="Ribbon_hlx_hlx"/>
</dbReference>
<comment type="caution">
    <text evidence="3">The sequence shown here is derived from an EMBL/GenBank/DDBJ whole genome shotgun (WGS) entry which is preliminary data.</text>
</comment>
<reference evidence="3 4" key="1">
    <citation type="journal article" date="2013" name="Genome Announc.">
        <title>Draft Genome Sequence of a Hexachlorocyclohexane-Degrading Bacterium, Sphingobium baderi Strain LL03T.</title>
        <authorList>
            <person name="Kaur J."/>
            <person name="Verma H."/>
            <person name="Tripathi C."/>
            <person name="Khurana J.P."/>
            <person name="Lal R."/>
        </authorList>
    </citation>
    <scope>NUCLEOTIDE SEQUENCE [LARGE SCALE GENOMIC DNA]</scope>
    <source>
        <strain evidence="3 4">LL03</strain>
    </source>
</reference>
<evidence type="ECO:0000313" key="3">
    <source>
        <dbReference type="EMBL" id="EQB02940.1"/>
    </source>
</evidence>
<dbReference type="EMBL" id="ATIB01000046">
    <property type="protein sequence ID" value="EQB02940.1"/>
    <property type="molecule type" value="Genomic_DNA"/>
</dbReference>
<dbReference type="CDD" id="cd22231">
    <property type="entry name" value="RHH_NikR_HicB-like"/>
    <property type="match status" value="1"/>
</dbReference>
<evidence type="ECO:0008006" key="5">
    <source>
        <dbReference type="Google" id="ProtNLM"/>
    </source>
</evidence>
<dbReference type="Pfam" id="PF03693">
    <property type="entry name" value="ParD_antitoxin"/>
    <property type="match status" value="1"/>
</dbReference>
<dbReference type="Proteomes" id="UP000015524">
    <property type="component" value="Unassembled WGS sequence"/>
</dbReference>
<evidence type="ECO:0000256" key="1">
    <source>
        <dbReference type="ARBA" id="ARBA00008580"/>
    </source>
</evidence>
<dbReference type="SUPFAM" id="SSF47598">
    <property type="entry name" value="Ribbon-helix-helix"/>
    <property type="match status" value="1"/>
</dbReference>
<sequence>MEIRTMPTRNVVLTDHQAELVDTLVRTGRYQNASEVLREGLRLVEQHAAEDAARLEALKKAAETGWNDIAAGRYTDVADEGLDDFIGALGEQAADRLHARH</sequence>
<dbReference type="InterPro" id="IPR038296">
    <property type="entry name" value="ParD_sf"/>
</dbReference>
<keyword evidence="2" id="KW-1277">Toxin-antitoxin system</keyword>